<evidence type="ECO:0000313" key="2">
    <source>
        <dbReference type="Proteomes" id="UP000318878"/>
    </source>
</evidence>
<keyword evidence="2" id="KW-1185">Reference proteome</keyword>
<dbReference type="Gene3D" id="1.25.40.10">
    <property type="entry name" value="Tetratricopeptide repeat domain"/>
    <property type="match status" value="2"/>
</dbReference>
<comment type="caution">
    <text evidence="1">The sequence shown here is derived from an EMBL/GenBank/DDBJ whole genome shotgun (WGS) entry which is preliminary data.</text>
</comment>
<protein>
    <submittedName>
        <fullName evidence="1">Uncharacterized protein</fullName>
    </submittedName>
</protein>
<dbReference type="AlphaFoldDB" id="A0A5C5VMT4"/>
<dbReference type="Proteomes" id="UP000318878">
    <property type="component" value="Unassembled WGS sequence"/>
</dbReference>
<dbReference type="InterPro" id="IPR011990">
    <property type="entry name" value="TPR-like_helical_dom_sf"/>
</dbReference>
<proteinExistence type="predicted"/>
<evidence type="ECO:0000313" key="1">
    <source>
        <dbReference type="EMBL" id="TWT39320.1"/>
    </source>
</evidence>
<gene>
    <name evidence="1" type="ORF">Enr8_10180</name>
</gene>
<dbReference type="EMBL" id="SJPF01000001">
    <property type="protein sequence ID" value="TWT39320.1"/>
    <property type="molecule type" value="Genomic_DNA"/>
</dbReference>
<dbReference type="Pfam" id="PF14559">
    <property type="entry name" value="TPR_19"/>
    <property type="match status" value="1"/>
</dbReference>
<name>A0A5C5VMT4_9BACT</name>
<dbReference type="RefSeq" id="WP_186767439.1">
    <property type="nucleotide sequence ID" value="NZ_SJPF01000001.1"/>
</dbReference>
<reference evidence="1 2" key="1">
    <citation type="submission" date="2019-02" db="EMBL/GenBank/DDBJ databases">
        <title>Deep-cultivation of Planctomycetes and their phenomic and genomic characterization uncovers novel biology.</title>
        <authorList>
            <person name="Wiegand S."/>
            <person name="Jogler M."/>
            <person name="Boedeker C."/>
            <person name="Pinto D."/>
            <person name="Vollmers J."/>
            <person name="Rivas-Marin E."/>
            <person name="Kohn T."/>
            <person name="Peeters S.H."/>
            <person name="Heuer A."/>
            <person name="Rast P."/>
            <person name="Oberbeckmann S."/>
            <person name="Bunk B."/>
            <person name="Jeske O."/>
            <person name="Meyerdierks A."/>
            <person name="Storesund J.E."/>
            <person name="Kallscheuer N."/>
            <person name="Luecker S."/>
            <person name="Lage O.M."/>
            <person name="Pohl T."/>
            <person name="Merkel B.J."/>
            <person name="Hornburger P."/>
            <person name="Mueller R.-W."/>
            <person name="Bruemmer F."/>
            <person name="Labrenz M."/>
            <person name="Spormann A.M."/>
            <person name="Op Den Camp H."/>
            <person name="Overmann J."/>
            <person name="Amann R."/>
            <person name="Jetten M.S.M."/>
            <person name="Mascher T."/>
            <person name="Medema M.H."/>
            <person name="Devos D.P."/>
            <person name="Kaster A.-K."/>
            <person name="Ovreas L."/>
            <person name="Rohde M."/>
            <person name="Galperin M.Y."/>
            <person name="Jogler C."/>
        </authorList>
    </citation>
    <scope>NUCLEOTIDE SEQUENCE [LARGE SCALE GENOMIC DNA]</scope>
    <source>
        <strain evidence="1 2">Enr8</strain>
    </source>
</reference>
<accession>A0A5C5VMT4</accession>
<dbReference type="SUPFAM" id="SSF48452">
    <property type="entry name" value="TPR-like"/>
    <property type="match status" value="1"/>
</dbReference>
<sequence length="278" mass="31286">MKSRLLWIRTLLVAAIVFVVLSQLLRPSLVGQWYWASALEKLEAGENDQAIELGQKAVDWSGDSAAMRMRMAELLYRVERNEEALALLEPAEESEEEDVTLLPMKNFLLSRMGEHERALALADDLIAAADEGKFHRHRALNNRAYATALALSDDAELPPEALEQAQKDIEEAIGIYGADASYLDTRGYVKHFAGDNEGAVGDLNVAIEIYQSLINQVEEEEDVWGTMKEMRLKQAQGMIGVLYHHRGEALKALGREEDAKRDFEQADKMGYSRQKGHW</sequence>
<organism evidence="1 2">
    <name type="scientific">Blastopirellula retiformator</name>
    <dbReference type="NCBI Taxonomy" id="2527970"/>
    <lineage>
        <taxon>Bacteria</taxon>
        <taxon>Pseudomonadati</taxon>
        <taxon>Planctomycetota</taxon>
        <taxon>Planctomycetia</taxon>
        <taxon>Pirellulales</taxon>
        <taxon>Pirellulaceae</taxon>
        <taxon>Blastopirellula</taxon>
    </lineage>
</organism>